<evidence type="ECO:0000313" key="2">
    <source>
        <dbReference type="EMBL" id="GFH19284.1"/>
    </source>
</evidence>
<dbReference type="Proteomes" id="UP000485058">
    <property type="component" value="Unassembled WGS sequence"/>
</dbReference>
<accession>A0A699ZKE2</accession>
<name>A0A699ZKE2_HAELA</name>
<feature type="transmembrane region" description="Helical" evidence="1">
    <location>
        <begin position="84"/>
        <end position="108"/>
    </location>
</feature>
<evidence type="ECO:0000313" key="3">
    <source>
        <dbReference type="Proteomes" id="UP000485058"/>
    </source>
</evidence>
<gene>
    <name evidence="2" type="ORF">HaLaN_16208</name>
</gene>
<feature type="non-terminal residue" evidence="2">
    <location>
        <position position="118"/>
    </location>
</feature>
<dbReference type="AlphaFoldDB" id="A0A699ZKE2"/>
<keyword evidence="1" id="KW-1133">Transmembrane helix</keyword>
<proteinExistence type="predicted"/>
<sequence length="118" mass="12400">MGATGKHKTLCSEPAITHAAASKHTVSSDEVVPVCDEIAMAEGRVISPGARLCATLLLIGAWYASNILVLLGNKYLLSNHGFHYPVFLTLSHMVACTALGGIVALSGAMPLKKIKSRN</sequence>
<keyword evidence="1" id="KW-0472">Membrane</keyword>
<reference evidence="2 3" key="1">
    <citation type="submission" date="2020-02" db="EMBL/GenBank/DDBJ databases">
        <title>Draft genome sequence of Haematococcus lacustris strain NIES-144.</title>
        <authorList>
            <person name="Morimoto D."/>
            <person name="Nakagawa S."/>
            <person name="Yoshida T."/>
            <person name="Sawayama S."/>
        </authorList>
    </citation>
    <scope>NUCLEOTIDE SEQUENCE [LARGE SCALE GENOMIC DNA]</scope>
    <source>
        <strain evidence="2 3">NIES-144</strain>
    </source>
</reference>
<keyword evidence="3" id="KW-1185">Reference proteome</keyword>
<protein>
    <submittedName>
        <fullName evidence="2">Putative sugar phosphate/phosphate translocator</fullName>
    </submittedName>
</protein>
<feature type="non-terminal residue" evidence="2">
    <location>
        <position position="1"/>
    </location>
</feature>
<comment type="caution">
    <text evidence="2">The sequence shown here is derived from an EMBL/GenBank/DDBJ whole genome shotgun (WGS) entry which is preliminary data.</text>
</comment>
<dbReference type="EMBL" id="BLLF01001436">
    <property type="protein sequence ID" value="GFH19284.1"/>
    <property type="molecule type" value="Genomic_DNA"/>
</dbReference>
<keyword evidence="1" id="KW-0812">Transmembrane</keyword>
<organism evidence="2 3">
    <name type="scientific">Haematococcus lacustris</name>
    <name type="common">Green alga</name>
    <name type="synonym">Haematococcus pluvialis</name>
    <dbReference type="NCBI Taxonomy" id="44745"/>
    <lineage>
        <taxon>Eukaryota</taxon>
        <taxon>Viridiplantae</taxon>
        <taxon>Chlorophyta</taxon>
        <taxon>core chlorophytes</taxon>
        <taxon>Chlorophyceae</taxon>
        <taxon>CS clade</taxon>
        <taxon>Chlamydomonadales</taxon>
        <taxon>Haematococcaceae</taxon>
        <taxon>Haematococcus</taxon>
    </lineage>
</organism>
<evidence type="ECO:0000256" key="1">
    <source>
        <dbReference type="SAM" id="Phobius"/>
    </source>
</evidence>
<feature type="transmembrane region" description="Helical" evidence="1">
    <location>
        <begin position="52"/>
        <end position="72"/>
    </location>
</feature>